<dbReference type="PANTHER" id="PTHR22772:SF4">
    <property type="entry name" value="ZINC FINGER ZZ-TYPE AND EF-HAND DOMAIN-CONTAINING PROTEIN 1"/>
    <property type="match status" value="1"/>
</dbReference>
<gene>
    <name evidence="2" type="ORF">CAPTEDRAFT_156305</name>
</gene>
<evidence type="ECO:0000313" key="2">
    <source>
        <dbReference type="EMBL" id="ELT88491.1"/>
    </source>
</evidence>
<dbReference type="EMBL" id="AMQN01015368">
    <property type="status" value="NOT_ANNOTATED_CDS"/>
    <property type="molecule type" value="Genomic_DNA"/>
</dbReference>
<reference evidence="4" key="1">
    <citation type="submission" date="2012-12" db="EMBL/GenBank/DDBJ databases">
        <authorList>
            <person name="Hellsten U."/>
            <person name="Grimwood J."/>
            <person name="Chapman J.A."/>
            <person name="Shapiro H."/>
            <person name="Aerts A."/>
            <person name="Otillar R.P."/>
            <person name="Terry A.Y."/>
            <person name="Boore J.L."/>
            <person name="Simakov O."/>
            <person name="Marletaz F."/>
            <person name="Cho S.-J."/>
            <person name="Edsinger-Gonzales E."/>
            <person name="Havlak P."/>
            <person name="Kuo D.-H."/>
            <person name="Larsson T."/>
            <person name="Lv J."/>
            <person name="Arendt D."/>
            <person name="Savage R."/>
            <person name="Osoegawa K."/>
            <person name="de Jong P."/>
            <person name="Lindberg D.R."/>
            <person name="Seaver E.C."/>
            <person name="Weisblat D.A."/>
            <person name="Putnam N.H."/>
            <person name="Grigoriev I.V."/>
            <person name="Rokhsar D.S."/>
        </authorList>
    </citation>
    <scope>NUCLEOTIDE SEQUENCE</scope>
    <source>
        <strain evidence="4">I ESC-2004</strain>
    </source>
</reference>
<reference evidence="2 4" key="2">
    <citation type="journal article" date="2013" name="Nature">
        <title>Insights into bilaterian evolution from three spiralian genomes.</title>
        <authorList>
            <person name="Simakov O."/>
            <person name="Marletaz F."/>
            <person name="Cho S.J."/>
            <person name="Edsinger-Gonzales E."/>
            <person name="Havlak P."/>
            <person name="Hellsten U."/>
            <person name="Kuo D.H."/>
            <person name="Larsson T."/>
            <person name="Lv J."/>
            <person name="Arendt D."/>
            <person name="Savage R."/>
            <person name="Osoegawa K."/>
            <person name="de Jong P."/>
            <person name="Grimwood J."/>
            <person name="Chapman J.A."/>
            <person name="Shapiro H."/>
            <person name="Aerts A."/>
            <person name="Otillar R.P."/>
            <person name="Terry A.Y."/>
            <person name="Boore J.L."/>
            <person name="Grigoriev I.V."/>
            <person name="Lindberg D.R."/>
            <person name="Seaver E.C."/>
            <person name="Weisblat D.A."/>
            <person name="Putnam N.H."/>
            <person name="Rokhsar D.S."/>
        </authorList>
    </citation>
    <scope>NUCLEOTIDE SEQUENCE</scope>
    <source>
        <strain evidence="2 4">I ESC-2004</strain>
    </source>
</reference>
<dbReference type="Proteomes" id="UP000014760">
    <property type="component" value="Unassembled WGS sequence"/>
</dbReference>
<accession>R7TBL6</accession>
<protein>
    <submittedName>
        <fullName evidence="2 3">Uncharacterized protein</fullName>
    </submittedName>
</protein>
<organism evidence="2">
    <name type="scientific">Capitella teleta</name>
    <name type="common">Polychaete worm</name>
    <dbReference type="NCBI Taxonomy" id="283909"/>
    <lineage>
        <taxon>Eukaryota</taxon>
        <taxon>Metazoa</taxon>
        <taxon>Spiralia</taxon>
        <taxon>Lophotrochozoa</taxon>
        <taxon>Annelida</taxon>
        <taxon>Polychaeta</taxon>
        <taxon>Sedentaria</taxon>
        <taxon>Scolecida</taxon>
        <taxon>Capitellidae</taxon>
        <taxon>Capitella</taxon>
    </lineage>
</organism>
<evidence type="ECO:0000256" key="1">
    <source>
        <dbReference type="SAM" id="MobiDB-lite"/>
    </source>
</evidence>
<dbReference type="EnsemblMetazoa" id="CapteT156305">
    <property type="protein sequence ID" value="CapteP156305"/>
    <property type="gene ID" value="CapteG156305"/>
</dbReference>
<dbReference type="OMA" id="QCYTEED"/>
<dbReference type="STRING" id="283909.R7TBL6"/>
<feature type="compositionally biased region" description="Basic and acidic residues" evidence="1">
    <location>
        <begin position="112"/>
        <end position="129"/>
    </location>
</feature>
<dbReference type="HOGENOM" id="CLU_416947_0_0_1"/>
<dbReference type="InterPro" id="IPR040099">
    <property type="entry name" value="ZZEF1"/>
</dbReference>
<evidence type="ECO:0000313" key="3">
    <source>
        <dbReference type="EnsemblMetazoa" id="CapteP156305"/>
    </source>
</evidence>
<dbReference type="OrthoDB" id="661148at2759"/>
<dbReference type="AlphaFoldDB" id="R7TBL6"/>
<sequence>MSSLSAFLTTFKPSRNTSVFAGQSLGVETCWVLALSFKALLKSLRSSASILKSSNDEDREAVTEALYVKEFVQWVVYLATQGTGFSKQWLLKDLEVLSLMLYARERENCTEETEAAAKEKPAVAAEQKDLPPQPPQGPLDGLDETAKLCFTTVNEHFGVPLPMLRAIYDTHGRNTNALLVAVHENIEGTSFTPSEKFSKIAAECVPRGRLILSVETDGAECRFRVLDEEAVLEPSDDSQTLISSVNSDLRSSNVRHRKSKSAHLLKRELEAQGRTGSRDYLQKVNTALSVMFARQVLAALLADWPSSGGHVIQAEVIGCKEQSHVLIVLDLLNRNESKETFERVVQNVVRHCEPKEVVPIALTSCQFMQEVSLSTIVRESDHNYKNNTDFTDKVHIPGATSLLIKFDNRCCTEDACDIIVMSSSADFKHDKHTFSGSKENWCDFELPGDTLFYKFESDGSENDWGYRFSVTGGRMGRFDTGYMVLNAILCLPAISSLLPINELWSSLVYVACKQTGQQRLKAVQLLLRLMQLQGSCERQTVDLSELSALWHLYTSLSASSSGGSSMVCPVVRALTELFFVAENLALEWGIAEEYASSLKHKDEFLMATWQGLKVVAAVSKAIGISNKATEGFDAVIGGRNQQVQLQKAPPLDFINIKI</sequence>
<proteinExistence type="predicted"/>
<feature type="region of interest" description="Disordered" evidence="1">
    <location>
        <begin position="112"/>
        <end position="137"/>
    </location>
</feature>
<dbReference type="EMBL" id="KB311838">
    <property type="protein sequence ID" value="ELT88491.1"/>
    <property type="molecule type" value="Genomic_DNA"/>
</dbReference>
<reference evidence="3" key="3">
    <citation type="submission" date="2015-06" db="UniProtKB">
        <authorList>
            <consortium name="EnsemblMetazoa"/>
        </authorList>
    </citation>
    <scope>IDENTIFICATION</scope>
</reference>
<keyword evidence="4" id="KW-1185">Reference proteome</keyword>
<evidence type="ECO:0000313" key="4">
    <source>
        <dbReference type="Proteomes" id="UP000014760"/>
    </source>
</evidence>
<name>R7TBL6_CAPTE</name>
<dbReference type="PANTHER" id="PTHR22772">
    <property type="entry name" value="NOVEL ZZ TYPE ZINC FINGER DOMAIN CONTAINING PROTEIN"/>
    <property type="match status" value="1"/>
</dbReference>